<evidence type="ECO:0000313" key="5">
    <source>
        <dbReference type="EMBL" id="CEK68699.1"/>
    </source>
</evidence>
<proteinExistence type="inferred from homology"/>
<dbReference type="InterPro" id="IPR001680">
    <property type="entry name" value="WD40_rpt"/>
</dbReference>
<sequence>MWDIESGRYLDSLTGHTDYIHSICLKDEGRELISASEDGTARIWDLRAKDAVHMMKPFEHQMCARPHMGKWLQCLAMDEENYWLLLGGGPTLAAWHLKTLTPTVTFDTPGVAQNVALFYEDKIFSAGTNNILNHWSITGEHKMGVPVSPMSIYSIGINTASKSNKVMTVAGNSDKLDVCTNFGYKAFSLTFVPPLG</sequence>
<dbReference type="InterPro" id="IPR015943">
    <property type="entry name" value="WD40/YVTN_repeat-like_dom_sf"/>
</dbReference>
<dbReference type="GO" id="GO:0000347">
    <property type="term" value="C:THO complex"/>
    <property type="evidence" value="ECO:0007669"/>
    <property type="project" value="TreeGrafter"/>
</dbReference>
<reference evidence="5" key="1">
    <citation type="submission" date="2014-12" db="EMBL/GenBank/DDBJ databases">
        <title>Insight into the proteome of Arion vulgaris.</title>
        <authorList>
            <person name="Aradska J."/>
            <person name="Bulat T."/>
            <person name="Smidak R."/>
            <person name="Sarate P."/>
            <person name="Gangsoo J."/>
            <person name="Sialana F."/>
            <person name="Bilban M."/>
            <person name="Lubec G."/>
        </authorList>
    </citation>
    <scope>NUCLEOTIDE SEQUENCE</scope>
    <source>
        <tissue evidence="5">Skin</tissue>
    </source>
</reference>
<protein>
    <submittedName>
        <fullName evidence="5">Uncharacterized protein</fullName>
    </submittedName>
</protein>
<dbReference type="InterPro" id="IPR019775">
    <property type="entry name" value="WD40_repeat_CS"/>
</dbReference>
<accession>A0A0B6ZJ94</accession>
<dbReference type="SUPFAM" id="SSF50978">
    <property type="entry name" value="WD40 repeat-like"/>
    <property type="match status" value="1"/>
</dbReference>
<evidence type="ECO:0000256" key="4">
    <source>
        <dbReference type="PROSITE-ProRule" id="PRU00221"/>
    </source>
</evidence>
<keyword evidence="3" id="KW-0677">Repeat</keyword>
<evidence type="ECO:0000256" key="1">
    <source>
        <dbReference type="ARBA" id="ARBA00009728"/>
    </source>
</evidence>
<feature type="repeat" description="WD" evidence="4">
    <location>
        <begin position="13"/>
        <end position="54"/>
    </location>
</feature>
<organism evidence="5">
    <name type="scientific">Arion vulgaris</name>
    <dbReference type="NCBI Taxonomy" id="1028688"/>
    <lineage>
        <taxon>Eukaryota</taxon>
        <taxon>Metazoa</taxon>
        <taxon>Spiralia</taxon>
        <taxon>Lophotrochozoa</taxon>
        <taxon>Mollusca</taxon>
        <taxon>Gastropoda</taxon>
        <taxon>Heterobranchia</taxon>
        <taxon>Euthyneura</taxon>
        <taxon>Panpulmonata</taxon>
        <taxon>Eupulmonata</taxon>
        <taxon>Stylommatophora</taxon>
        <taxon>Helicina</taxon>
        <taxon>Arionoidea</taxon>
        <taxon>Arionidae</taxon>
        <taxon>Arion</taxon>
    </lineage>
</organism>
<dbReference type="PROSITE" id="PS50082">
    <property type="entry name" value="WD_REPEATS_2"/>
    <property type="match status" value="1"/>
</dbReference>
<name>A0A0B6ZJ94_9EUPU</name>
<comment type="similarity">
    <text evidence="1">Belongs to the WD repeat THOC6 family.</text>
</comment>
<dbReference type="GO" id="GO:0006406">
    <property type="term" value="P:mRNA export from nucleus"/>
    <property type="evidence" value="ECO:0007669"/>
    <property type="project" value="TreeGrafter"/>
</dbReference>
<dbReference type="Gene3D" id="2.130.10.10">
    <property type="entry name" value="YVTN repeat-like/Quinoprotein amine dehydrogenase"/>
    <property type="match status" value="1"/>
</dbReference>
<evidence type="ECO:0000256" key="3">
    <source>
        <dbReference type="ARBA" id="ARBA00022737"/>
    </source>
</evidence>
<evidence type="ECO:0000256" key="2">
    <source>
        <dbReference type="ARBA" id="ARBA00022574"/>
    </source>
</evidence>
<dbReference type="PANTHER" id="PTHR44411">
    <property type="entry name" value="THO COMPLEX SUBUNIT 6 HOMOLOG"/>
    <property type="match status" value="1"/>
</dbReference>
<dbReference type="InterPro" id="IPR036322">
    <property type="entry name" value="WD40_repeat_dom_sf"/>
</dbReference>
<dbReference type="EMBL" id="HACG01021834">
    <property type="protein sequence ID" value="CEK68699.1"/>
    <property type="molecule type" value="Transcribed_RNA"/>
</dbReference>
<dbReference type="SMART" id="SM00320">
    <property type="entry name" value="WD40"/>
    <property type="match status" value="1"/>
</dbReference>
<keyword evidence="2 4" id="KW-0853">WD repeat</keyword>
<gene>
    <name evidence="5" type="primary">ORF67318</name>
</gene>
<dbReference type="InterPro" id="IPR042626">
    <property type="entry name" value="THOC6"/>
</dbReference>
<dbReference type="Pfam" id="PF00400">
    <property type="entry name" value="WD40"/>
    <property type="match status" value="1"/>
</dbReference>
<dbReference type="GO" id="GO:0000346">
    <property type="term" value="C:transcription export complex"/>
    <property type="evidence" value="ECO:0007669"/>
    <property type="project" value="TreeGrafter"/>
</dbReference>
<dbReference type="PROSITE" id="PS50294">
    <property type="entry name" value="WD_REPEATS_REGION"/>
    <property type="match status" value="1"/>
</dbReference>
<dbReference type="AlphaFoldDB" id="A0A0B6ZJ94"/>
<dbReference type="PANTHER" id="PTHR44411:SF1">
    <property type="entry name" value="THO COMPLEX SUBUNIT 6 HOMOLOG"/>
    <property type="match status" value="1"/>
</dbReference>
<dbReference type="PROSITE" id="PS00678">
    <property type="entry name" value="WD_REPEATS_1"/>
    <property type="match status" value="1"/>
</dbReference>